<accession>A0A1U8LU55</accession>
<reference evidence="2" key="1">
    <citation type="journal article" date="2020" name="Nat. Genet.">
        <title>Genomic diversifications of five Gossypium allopolyploid species and their impact on cotton improvement.</title>
        <authorList>
            <person name="Chen Z.J."/>
            <person name="Sreedasyam A."/>
            <person name="Ando A."/>
            <person name="Song Q."/>
            <person name="De Santiago L.M."/>
            <person name="Hulse-Kemp A.M."/>
            <person name="Ding M."/>
            <person name="Ye W."/>
            <person name="Kirkbride R.C."/>
            <person name="Jenkins J."/>
            <person name="Plott C."/>
            <person name="Lovell J."/>
            <person name="Lin Y.M."/>
            <person name="Vaughn R."/>
            <person name="Liu B."/>
            <person name="Simpson S."/>
            <person name="Scheffler B.E."/>
            <person name="Wen L."/>
            <person name="Saski C.A."/>
            <person name="Grover C.E."/>
            <person name="Hu G."/>
            <person name="Conover J.L."/>
            <person name="Carlson J.W."/>
            <person name="Shu S."/>
            <person name="Boston L.B."/>
            <person name="Williams M."/>
            <person name="Peterson D.G."/>
            <person name="McGee K."/>
            <person name="Jones D.C."/>
            <person name="Wendel J.F."/>
            <person name="Stelly D.M."/>
            <person name="Grimwood J."/>
            <person name="Schmutz J."/>
        </authorList>
    </citation>
    <scope>NUCLEOTIDE SEQUENCE [LARGE SCALE GENOMIC DNA]</scope>
    <source>
        <strain evidence="2">cv. TM-1</strain>
    </source>
</reference>
<reference evidence="3" key="2">
    <citation type="submission" date="2025-08" db="UniProtKB">
        <authorList>
            <consortium name="RefSeq"/>
        </authorList>
    </citation>
    <scope>IDENTIFICATION</scope>
</reference>
<dbReference type="RefSeq" id="XP_016718062.1">
    <property type="nucleotide sequence ID" value="XM_016862573.2"/>
</dbReference>
<dbReference type="KEGG" id="ghi:107930828"/>
<dbReference type="PaxDb" id="3635-A0A1U8LU55"/>
<proteinExistence type="predicted"/>
<keyword evidence="1" id="KW-0812">Transmembrane</keyword>
<name>A0A1U8LU55_GOSHI</name>
<gene>
    <name evidence="3" type="primary">LOC107930828</name>
</gene>
<feature type="transmembrane region" description="Helical" evidence="1">
    <location>
        <begin position="90"/>
        <end position="108"/>
    </location>
</feature>
<evidence type="ECO:0000313" key="3">
    <source>
        <dbReference type="RefSeq" id="XP_016718062.1"/>
    </source>
</evidence>
<evidence type="ECO:0000256" key="1">
    <source>
        <dbReference type="SAM" id="Phobius"/>
    </source>
</evidence>
<dbReference type="AlphaFoldDB" id="A0A1U8LU55"/>
<dbReference type="STRING" id="3635.A0A1U8LU55"/>
<keyword evidence="1" id="KW-1133">Transmembrane helix</keyword>
<protein>
    <submittedName>
        <fullName evidence="3">Uncharacterized protein</fullName>
    </submittedName>
</protein>
<evidence type="ECO:0000313" key="2">
    <source>
        <dbReference type="Proteomes" id="UP000818029"/>
    </source>
</evidence>
<keyword evidence="1" id="KW-0472">Membrane</keyword>
<sequence>MPAISKEKDHAPGSTCSTSEEKIVSEIDIRNLTIDDSNKFFDETEDSNIKIIASGDAPYTSAFTFELDLSPQLLGLSYLKMLVFDEADHMLAELTYVLMVYFCLWFFGICNLDFSCCELYLVYE</sequence>
<keyword evidence="2" id="KW-1185">Reference proteome</keyword>
<dbReference type="GeneID" id="107930828"/>
<organism evidence="2 3">
    <name type="scientific">Gossypium hirsutum</name>
    <name type="common">Upland cotton</name>
    <name type="synonym">Gossypium mexicanum</name>
    <dbReference type="NCBI Taxonomy" id="3635"/>
    <lineage>
        <taxon>Eukaryota</taxon>
        <taxon>Viridiplantae</taxon>
        <taxon>Streptophyta</taxon>
        <taxon>Embryophyta</taxon>
        <taxon>Tracheophyta</taxon>
        <taxon>Spermatophyta</taxon>
        <taxon>Magnoliopsida</taxon>
        <taxon>eudicotyledons</taxon>
        <taxon>Gunneridae</taxon>
        <taxon>Pentapetalae</taxon>
        <taxon>rosids</taxon>
        <taxon>malvids</taxon>
        <taxon>Malvales</taxon>
        <taxon>Malvaceae</taxon>
        <taxon>Malvoideae</taxon>
        <taxon>Gossypium</taxon>
    </lineage>
</organism>
<dbReference type="Proteomes" id="UP000818029">
    <property type="component" value="Chromosome A07"/>
</dbReference>